<evidence type="ECO:0000256" key="1">
    <source>
        <dbReference type="SAM" id="MobiDB-lite"/>
    </source>
</evidence>
<comment type="caution">
    <text evidence="3">The sequence shown here is derived from an EMBL/GenBank/DDBJ whole genome shotgun (WGS) entry which is preliminary data.</text>
</comment>
<keyword evidence="4" id="KW-1185">Reference proteome</keyword>
<proteinExistence type="predicted"/>
<dbReference type="AlphaFoldDB" id="A0A9J6H9L2"/>
<feature type="chain" id="PRO_5039921443" evidence="2">
    <location>
        <begin position="24"/>
        <end position="124"/>
    </location>
</feature>
<dbReference type="VEuPathDB" id="VectorBase:HLOH_060562"/>
<feature type="region of interest" description="Disordered" evidence="1">
    <location>
        <begin position="46"/>
        <end position="124"/>
    </location>
</feature>
<reference evidence="3 4" key="1">
    <citation type="journal article" date="2020" name="Cell">
        <title>Large-Scale Comparative Analyses of Tick Genomes Elucidate Their Genetic Diversity and Vector Capacities.</title>
        <authorList>
            <consortium name="Tick Genome and Microbiome Consortium (TIGMIC)"/>
            <person name="Jia N."/>
            <person name="Wang J."/>
            <person name="Shi W."/>
            <person name="Du L."/>
            <person name="Sun Y."/>
            <person name="Zhan W."/>
            <person name="Jiang J.F."/>
            <person name="Wang Q."/>
            <person name="Zhang B."/>
            <person name="Ji P."/>
            <person name="Bell-Sakyi L."/>
            <person name="Cui X.M."/>
            <person name="Yuan T.T."/>
            <person name="Jiang B.G."/>
            <person name="Yang W.F."/>
            <person name="Lam T.T."/>
            <person name="Chang Q.C."/>
            <person name="Ding S.J."/>
            <person name="Wang X.J."/>
            <person name="Zhu J.G."/>
            <person name="Ruan X.D."/>
            <person name="Zhao L."/>
            <person name="Wei J.T."/>
            <person name="Ye R.Z."/>
            <person name="Que T.C."/>
            <person name="Du C.H."/>
            <person name="Zhou Y.H."/>
            <person name="Cheng J.X."/>
            <person name="Dai P.F."/>
            <person name="Guo W.B."/>
            <person name="Han X.H."/>
            <person name="Huang E.J."/>
            <person name="Li L.F."/>
            <person name="Wei W."/>
            <person name="Gao Y.C."/>
            <person name="Liu J.Z."/>
            <person name="Shao H.Z."/>
            <person name="Wang X."/>
            <person name="Wang C.C."/>
            <person name="Yang T.C."/>
            <person name="Huo Q.B."/>
            <person name="Li W."/>
            <person name="Chen H.Y."/>
            <person name="Chen S.E."/>
            <person name="Zhou L.G."/>
            <person name="Ni X.B."/>
            <person name="Tian J.H."/>
            <person name="Sheng Y."/>
            <person name="Liu T."/>
            <person name="Pan Y.S."/>
            <person name="Xia L.Y."/>
            <person name="Li J."/>
            <person name="Zhao F."/>
            <person name="Cao W.C."/>
        </authorList>
    </citation>
    <scope>NUCLEOTIDE SEQUENCE [LARGE SCALE GENOMIC DNA]</scope>
    <source>
        <strain evidence="3">HaeL-2018</strain>
    </source>
</reference>
<sequence>MAKQTYFWYIFLVPLQILENLLQSDGSTSQQADRAEEVDTDVHVLPLLPEAPADPSSPAADQQPEHGAQPRPFKVATRNQFSQVDFKATTSSQHKGSQVNLTPTRSSRGVLARPPSVSIGMLNI</sequence>
<feature type="signal peptide" evidence="2">
    <location>
        <begin position="1"/>
        <end position="23"/>
    </location>
</feature>
<dbReference type="Proteomes" id="UP000821853">
    <property type="component" value="Unassembled WGS sequence"/>
</dbReference>
<feature type="compositionally biased region" description="Polar residues" evidence="1">
    <location>
        <begin position="77"/>
        <end position="107"/>
    </location>
</feature>
<feature type="compositionally biased region" description="Low complexity" evidence="1">
    <location>
        <begin position="46"/>
        <end position="62"/>
    </location>
</feature>
<evidence type="ECO:0000313" key="3">
    <source>
        <dbReference type="EMBL" id="KAH9384454.1"/>
    </source>
</evidence>
<gene>
    <name evidence="3" type="ORF">HPB48_026462</name>
</gene>
<organism evidence="3 4">
    <name type="scientific">Haemaphysalis longicornis</name>
    <name type="common">Bush tick</name>
    <dbReference type="NCBI Taxonomy" id="44386"/>
    <lineage>
        <taxon>Eukaryota</taxon>
        <taxon>Metazoa</taxon>
        <taxon>Ecdysozoa</taxon>
        <taxon>Arthropoda</taxon>
        <taxon>Chelicerata</taxon>
        <taxon>Arachnida</taxon>
        <taxon>Acari</taxon>
        <taxon>Parasitiformes</taxon>
        <taxon>Ixodida</taxon>
        <taxon>Ixodoidea</taxon>
        <taxon>Ixodidae</taxon>
        <taxon>Haemaphysalinae</taxon>
        <taxon>Haemaphysalis</taxon>
    </lineage>
</organism>
<dbReference type="EMBL" id="JABSTR010002446">
    <property type="protein sequence ID" value="KAH9384454.1"/>
    <property type="molecule type" value="Genomic_DNA"/>
</dbReference>
<evidence type="ECO:0000313" key="4">
    <source>
        <dbReference type="Proteomes" id="UP000821853"/>
    </source>
</evidence>
<accession>A0A9J6H9L2</accession>
<keyword evidence="2" id="KW-0732">Signal</keyword>
<name>A0A9J6H9L2_HAELO</name>
<protein>
    <submittedName>
        <fullName evidence="3">Uncharacterized protein</fullName>
    </submittedName>
</protein>
<evidence type="ECO:0000256" key="2">
    <source>
        <dbReference type="SAM" id="SignalP"/>
    </source>
</evidence>